<evidence type="ECO:0000259" key="5">
    <source>
        <dbReference type="Pfam" id="PF07638"/>
    </source>
</evidence>
<evidence type="ECO:0000256" key="2">
    <source>
        <dbReference type="ARBA" id="ARBA00023082"/>
    </source>
</evidence>
<keyword evidence="4" id="KW-0804">Transcription</keyword>
<dbReference type="Pfam" id="PF07638">
    <property type="entry name" value="Sigma70_ECF"/>
    <property type="match status" value="1"/>
</dbReference>
<gene>
    <name evidence="6" type="ORF">LVJ94_49430</name>
</gene>
<dbReference type="PANTHER" id="PTHR43133">
    <property type="entry name" value="RNA POLYMERASE ECF-TYPE SIGMA FACTO"/>
    <property type="match status" value="1"/>
</dbReference>
<organism evidence="6 7">
    <name type="scientific">Pendulispora rubella</name>
    <dbReference type="NCBI Taxonomy" id="2741070"/>
    <lineage>
        <taxon>Bacteria</taxon>
        <taxon>Pseudomonadati</taxon>
        <taxon>Myxococcota</taxon>
        <taxon>Myxococcia</taxon>
        <taxon>Myxococcales</taxon>
        <taxon>Sorangiineae</taxon>
        <taxon>Pendulisporaceae</taxon>
        <taxon>Pendulispora</taxon>
    </lineage>
</organism>
<keyword evidence="7" id="KW-1185">Reference proteome</keyword>
<dbReference type="Gene3D" id="1.10.1740.10">
    <property type="match status" value="1"/>
</dbReference>
<keyword evidence="1" id="KW-0805">Transcription regulation</keyword>
<keyword evidence="3" id="KW-0238">DNA-binding</keyword>
<proteinExistence type="predicted"/>
<evidence type="ECO:0000256" key="3">
    <source>
        <dbReference type="ARBA" id="ARBA00023125"/>
    </source>
</evidence>
<dbReference type="PANTHER" id="PTHR43133:SF8">
    <property type="entry name" value="RNA POLYMERASE SIGMA FACTOR HI_1459-RELATED"/>
    <property type="match status" value="1"/>
</dbReference>
<protein>
    <recommendedName>
        <fullName evidence="5">RNA polymerase sigma-70 ECF-like HTH domain-containing protein</fullName>
    </recommendedName>
</protein>
<keyword evidence="2" id="KW-0731">Sigma factor</keyword>
<evidence type="ECO:0000313" key="7">
    <source>
        <dbReference type="Proteomes" id="UP001374803"/>
    </source>
</evidence>
<sequence>MADLRFPTTTMSIVFGLQSEDAAERARSMDRLAAAYWKPVYKYVRMRWQKPPHEAEEITQEFFLRVLAKHTFQGYEAAKARFRTFVRVCLDRFVVDAARHDQAKKRGDGVVPLSLDFAAAEAEVGEGGVADPERFFEAEWVRHLFEVSLVQLRTTLAAHGREGHFVAFERYHVAETGAEKPSYASLAEQLGISVPELTHRLQYARREFRAIVLLTLRDLTTDPEEFRSEARLVLGVDV</sequence>
<reference evidence="6" key="1">
    <citation type="submission" date="2021-12" db="EMBL/GenBank/DDBJ databases">
        <title>Discovery of the Pendulisporaceae a myxobacterial family with distinct sporulation behavior and unique specialized metabolism.</title>
        <authorList>
            <person name="Garcia R."/>
            <person name="Popoff A."/>
            <person name="Bader C.D."/>
            <person name="Loehr J."/>
            <person name="Walesch S."/>
            <person name="Walt C."/>
            <person name="Boldt J."/>
            <person name="Bunk B."/>
            <person name="Haeckl F.J.F.P.J."/>
            <person name="Gunesch A.P."/>
            <person name="Birkelbach J."/>
            <person name="Nuebel U."/>
            <person name="Pietschmann T."/>
            <person name="Bach T."/>
            <person name="Mueller R."/>
        </authorList>
    </citation>
    <scope>NUCLEOTIDE SEQUENCE</scope>
    <source>
        <strain evidence="6">MSr11367</strain>
    </source>
</reference>
<dbReference type="InterPro" id="IPR013325">
    <property type="entry name" value="RNA_pol_sigma_r2"/>
</dbReference>
<dbReference type="EMBL" id="CP089983">
    <property type="protein sequence ID" value="WXB04902.1"/>
    <property type="molecule type" value="Genomic_DNA"/>
</dbReference>
<evidence type="ECO:0000256" key="1">
    <source>
        <dbReference type="ARBA" id="ARBA00023015"/>
    </source>
</evidence>
<feature type="domain" description="RNA polymerase sigma-70 ECF-like HTH" evidence="5">
    <location>
        <begin position="51"/>
        <end position="207"/>
    </location>
</feature>
<dbReference type="SUPFAM" id="SSF88946">
    <property type="entry name" value="Sigma2 domain of RNA polymerase sigma factors"/>
    <property type="match status" value="1"/>
</dbReference>
<dbReference type="RefSeq" id="WP_394834545.1">
    <property type="nucleotide sequence ID" value="NZ_CP089929.1"/>
</dbReference>
<evidence type="ECO:0000256" key="4">
    <source>
        <dbReference type="ARBA" id="ARBA00023163"/>
    </source>
</evidence>
<evidence type="ECO:0000313" key="6">
    <source>
        <dbReference type="EMBL" id="WXB04902.1"/>
    </source>
</evidence>
<name>A0ABZ2L852_9BACT</name>
<accession>A0ABZ2L852</accession>
<dbReference type="Proteomes" id="UP001374803">
    <property type="component" value="Chromosome"/>
</dbReference>
<dbReference type="InterPro" id="IPR053812">
    <property type="entry name" value="HTH_Sigma70_ECF-like"/>
</dbReference>
<dbReference type="InterPro" id="IPR039425">
    <property type="entry name" value="RNA_pol_sigma-70-like"/>
</dbReference>